<dbReference type="SUPFAM" id="SSF50129">
    <property type="entry name" value="GroES-like"/>
    <property type="match status" value="1"/>
</dbReference>
<keyword evidence="1" id="KW-0560">Oxidoreductase</keyword>
<dbReference type="InterPro" id="IPR002364">
    <property type="entry name" value="Quin_OxRdtase/zeta-crystal_CS"/>
</dbReference>
<evidence type="ECO:0000313" key="3">
    <source>
        <dbReference type="EMBL" id="GAA3636629.1"/>
    </source>
</evidence>
<dbReference type="InterPro" id="IPR036291">
    <property type="entry name" value="NAD(P)-bd_dom_sf"/>
</dbReference>
<organism evidence="3 4">
    <name type="scientific">Microlunatus ginsengisoli</name>
    <dbReference type="NCBI Taxonomy" id="363863"/>
    <lineage>
        <taxon>Bacteria</taxon>
        <taxon>Bacillati</taxon>
        <taxon>Actinomycetota</taxon>
        <taxon>Actinomycetes</taxon>
        <taxon>Propionibacteriales</taxon>
        <taxon>Propionibacteriaceae</taxon>
        <taxon>Microlunatus</taxon>
    </lineage>
</organism>
<dbReference type="SMART" id="SM00829">
    <property type="entry name" value="PKS_ER"/>
    <property type="match status" value="1"/>
</dbReference>
<proteinExistence type="predicted"/>
<gene>
    <name evidence="3" type="ORF">GCM10022236_43960</name>
</gene>
<accession>A0ABP7ANU0</accession>
<dbReference type="InterPro" id="IPR020843">
    <property type="entry name" value="ER"/>
</dbReference>
<sequence length="346" mass="35971">MEHPQSDSAPATPVAPVPAAATMRAIVQDAYGDADGLRLEQIAVPLVGPDDVLIEVCAAGVHIGDWHVMTGQPYLMRLMGFGFRGPKAHVRGMDVAGTVKTVGAKVTQFHAGDEVFGACDGAFAEYATARVEKLAAKPAGLTFVQAAAIPTSGCTALQALRDTGKITAGQRVLIIGASGGVGLFAVQIAKALGAEVTGVCSGAKVDLVRSVGADHVIDYTDTDITTSGQRYDLVLDMGGDRTLSQLRRCLTPRGTLVLVGGEGGGRLIGGAMVRSLRAVALSPFVKQSLRMVLGTTRSEDLQALAALIDSGKISLVIDRSYPLDEAADAIRHLHTGRPRGKLVITI</sequence>
<evidence type="ECO:0000313" key="4">
    <source>
        <dbReference type="Proteomes" id="UP001501490"/>
    </source>
</evidence>
<protein>
    <submittedName>
        <fullName evidence="3">NAD(P)-dependent alcohol dehydrogenase</fullName>
    </submittedName>
</protein>
<evidence type="ECO:0000256" key="1">
    <source>
        <dbReference type="ARBA" id="ARBA00023002"/>
    </source>
</evidence>
<keyword evidence="4" id="KW-1185">Reference proteome</keyword>
<dbReference type="CDD" id="cd08267">
    <property type="entry name" value="MDR1"/>
    <property type="match status" value="1"/>
</dbReference>
<comment type="caution">
    <text evidence="3">The sequence shown here is derived from an EMBL/GenBank/DDBJ whole genome shotgun (WGS) entry which is preliminary data.</text>
</comment>
<dbReference type="Gene3D" id="3.40.50.720">
    <property type="entry name" value="NAD(P)-binding Rossmann-like Domain"/>
    <property type="match status" value="1"/>
</dbReference>
<dbReference type="InterPro" id="IPR013154">
    <property type="entry name" value="ADH-like_N"/>
</dbReference>
<dbReference type="InterPro" id="IPR011032">
    <property type="entry name" value="GroES-like_sf"/>
</dbReference>
<dbReference type="Gene3D" id="3.90.180.10">
    <property type="entry name" value="Medium-chain alcohol dehydrogenases, catalytic domain"/>
    <property type="match status" value="1"/>
</dbReference>
<dbReference type="PANTHER" id="PTHR11695">
    <property type="entry name" value="ALCOHOL DEHYDROGENASE RELATED"/>
    <property type="match status" value="1"/>
</dbReference>
<dbReference type="PROSITE" id="PS01162">
    <property type="entry name" value="QOR_ZETA_CRYSTAL"/>
    <property type="match status" value="1"/>
</dbReference>
<dbReference type="Pfam" id="PF13602">
    <property type="entry name" value="ADH_zinc_N_2"/>
    <property type="match status" value="1"/>
</dbReference>
<dbReference type="Proteomes" id="UP001501490">
    <property type="component" value="Unassembled WGS sequence"/>
</dbReference>
<dbReference type="RefSeq" id="WP_344808632.1">
    <property type="nucleotide sequence ID" value="NZ_BAABAB010000043.1"/>
</dbReference>
<dbReference type="InterPro" id="IPR050700">
    <property type="entry name" value="YIM1/Zinc_Alcohol_DH_Fams"/>
</dbReference>
<feature type="domain" description="Enoyl reductase (ER)" evidence="2">
    <location>
        <begin position="32"/>
        <end position="344"/>
    </location>
</feature>
<reference evidence="4" key="1">
    <citation type="journal article" date="2019" name="Int. J. Syst. Evol. Microbiol.">
        <title>The Global Catalogue of Microorganisms (GCM) 10K type strain sequencing project: providing services to taxonomists for standard genome sequencing and annotation.</title>
        <authorList>
            <consortium name="The Broad Institute Genomics Platform"/>
            <consortium name="The Broad Institute Genome Sequencing Center for Infectious Disease"/>
            <person name="Wu L."/>
            <person name="Ma J."/>
        </authorList>
    </citation>
    <scope>NUCLEOTIDE SEQUENCE [LARGE SCALE GENOMIC DNA]</scope>
    <source>
        <strain evidence="4">JCM 16929</strain>
    </source>
</reference>
<name>A0ABP7ANU0_9ACTN</name>
<dbReference type="PANTHER" id="PTHR11695:SF294">
    <property type="entry name" value="RETICULON-4-INTERACTING PROTEIN 1, MITOCHONDRIAL"/>
    <property type="match status" value="1"/>
</dbReference>
<evidence type="ECO:0000259" key="2">
    <source>
        <dbReference type="SMART" id="SM00829"/>
    </source>
</evidence>
<dbReference type="EMBL" id="BAABAB010000043">
    <property type="protein sequence ID" value="GAA3636629.1"/>
    <property type="molecule type" value="Genomic_DNA"/>
</dbReference>
<dbReference type="Pfam" id="PF08240">
    <property type="entry name" value="ADH_N"/>
    <property type="match status" value="1"/>
</dbReference>
<dbReference type="SUPFAM" id="SSF51735">
    <property type="entry name" value="NAD(P)-binding Rossmann-fold domains"/>
    <property type="match status" value="1"/>
</dbReference>